<organism evidence="1 2">
    <name type="scientific">Paramuricea clavata</name>
    <name type="common">Red gorgonian</name>
    <name type="synonym">Violescent sea-whip</name>
    <dbReference type="NCBI Taxonomy" id="317549"/>
    <lineage>
        <taxon>Eukaryota</taxon>
        <taxon>Metazoa</taxon>
        <taxon>Cnidaria</taxon>
        <taxon>Anthozoa</taxon>
        <taxon>Octocorallia</taxon>
        <taxon>Malacalcyonacea</taxon>
        <taxon>Plexauridae</taxon>
        <taxon>Paramuricea</taxon>
    </lineage>
</organism>
<dbReference type="InterPro" id="IPR036056">
    <property type="entry name" value="Fibrinogen-like_C"/>
</dbReference>
<dbReference type="SUPFAM" id="SSF56496">
    <property type="entry name" value="Fibrinogen C-terminal domain-like"/>
    <property type="match status" value="1"/>
</dbReference>
<dbReference type="InterPro" id="IPR014716">
    <property type="entry name" value="Fibrinogen_a/b/g_C_1"/>
</dbReference>
<sequence length="264" mass="29088">VFISTAIFIGYTFFTYNCVFLIIFLELGLKDSCKQFRYSKSNTGNGVYLIRTGVNEHTKTYCQMSSLPGCSGGGWTLVMKIDGKKATFRYSSSLWSNKQSYNPSGGQSGFDNVETKLPIYWRASFKEICIGMKVGSALRFISLKYPANSLYSLFADGKYRATNLGRQKWKSLIPSAISSLQLKCNHEGFNGYAENVKARIGIIGNEGTDSCVSSDSYIGVGTTNTNNNRLCDFHFSLNSAGNVAGCKADNGNRDTKAMGYILVR</sequence>
<dbReference type="OrthoDB" id="5971358at2759"/>
<keyword evidence="2" id="KW-1185">Reference proteome</keyword>
<dbReference type="AlphaFoldDB" id="A0A7D9IXQ5"/>
<dbReference type="Gene3D" id="3.90.215.10">
    <property type="entry name" value="Gamma Fibrinogen, chain A, domain 1"/>
    <property type="match status" value="1"/>
</dbReference>
<dbReference type="Proteomes" id="UP001152795">
    <property type="component" value="Unassembled WGS sequence"/>
</dbReference>
<evidence type="ECO:0000313" key="1">
    <source>
        <dbReference type="EMBL" id="CAB4018811.1"/>
    </source>
</evidence>
<comment type="caution">
    <text evidence="1">The sequence shown here is derived from an EMBL/GenBank/DDBJ whole genome shotgun (WGS) entry which is preliminary data.</text>
</comment>
<dbReference type="EMBL" id="CACRXK020010177">
    <property type="protein sequence ID" value="CAB4018811.1"/>
    <property type="molecule type" value="Genomic_DNA"/>
</dbReference>
<feature type="non-terminal residue" evidence="1">
    <location>
        <position position="1"/>
    </location>
</feature>
<gene>
    <name evidence="1" type="ORF">PACLA_8A080672</name>
</gene>
<reference evidence="1" key="1">
    <citation type="submission" date="2020-04" db="EMBL/GenBank/DDBJ databases">
        <authorList>
            <person name="Alioto T."/>
            <person name="Alioto T."/>
            <person name="Gomez Garrido J."/>
        </authorList>
    </citation>
    <scope>NUCLEOTIDE SEQUENCE</scope>
    <source>
        <strain evidence="1">A484AB</strain>
    </source>
</reference>
<evidence type="ECO:0000313" key="2">
    <source>
        <dbReference type="Proteomes" id="UP001152795"/>
    </source>
</evidence>
<protein>
    <submittedName>
        <fullName evidence="1">Uncharacterized protein</fullName>
    </submittedName>
</protein>
<accession>A0A7D9IXQ5</accession>
<name>A0A7D9IXQ5_PARCT</name>
<proteinExistence type="predicted"/>